<protein>
    <recommendedName>
        <fullName evidence="4">Phospholipid scramblase</fullName>
    </recommendedName>
</protein>
<evidence type="ECO:0000313" key="2">
    <source>
        <dbReference type="EMBL" id="CAK90281.1"/>
    </source>
</evidence>
<sequence>MQQEYQTENNQQNESLLPENKIQPPNTIQVSPKPLTQEEALATLPEIPNTMNVVHNLFNTSPKCQSCGGRFYEESIIEIPVLGKFNWKFDFEIPCCCCKYNAFLVGKLAQIFPRRYIRVVPQPKQPEYHGCNNSHGFGGTGYFLENELINFECGQFGRLYIQGVLILEFEQCGKAIEDIALASEGSTMPQMQVYQPNYKYANKITFKAEKNNCPEHPYSMAGCYSICDCKKLIRKFEISGLSQGDCQIINTRTSKQACYKTCGCKDVCCCDSCRYADYPNYQITFNNVTKLDKLAIIMCLMHFIMYNEWEFTSFQGIQLQSQLKNAMGLTCCSIF</sequence>
<dbReference type="OMA" id="CRYADYP"/>
<dbReference type="HOGENOM" id="CLU_830192_0_0_1"/>
<proteinExistence type="predicted"/>
<reference evidence="2 3" key="1">
    <citation type="journal article" date="2006" name="Nature">
        <title>Global trends of whole-genome duplications revealed by the ciliate Paramecium tetraurelia.</title>
        <authorList>
            <consortium name="Genoscope"/>
            <person name="Aury J.-M."/>
            <person name="Jaillon O."/>
            <person name="Duret L."/>
            <person name="Noel B."/>
            <person name="Jubin C."/>
            <person name="Porcel B.M."/>
            <person name="Segurens B."/>
            <person name="Daubin V."/>
            <person name="Anthouard V."/>
            <person name="Aiach N."/>
            <person name="Arnaiz O."/>
            <person name="Billaut A."/>
            <person name="Beisson J."/>
            <person name="Blanc I."/>
            <person name="Bouhouche K."/>
            <person name="Camara F."/>
            <person name="Duharcourt S."/>
            <person name="Guigo R."/>
            <person name="Gogendeau D."/>
            <person name="Katinka M."/>
            <person name="Keller A.-M."/>
            <person name="Kissmehl R."/>
            <person name="Klotz C."/>
            <person name="Koll F."/>
            <person name="Le Moue A."/>
            <person name="Lepere C."/>
            <person name="Malinsky S."/>
            <person name="Nowacki M."/>
            <person name="Nowak J.K."/>
            <person name="Plattner H."/>
            <person name="Poulain J."/>
            <person name="Ruiz F."/>
            <person name="Serrano V."/>
            <person name="Zagulski M."/>
            <person name="Dessen P."/>
            <person name="Betermier M."/>
            <person name="Weissenbach J."/>
            <person name="Scarpelli C."/>
            <person name="Schachter V."/>
            <person name="Sperling L."/>
            <person name="Meyer E."/>
            <person name="Cohen J."/>
            <person name="Wincker P."/>
        </authorList>
    </citation>
    <scope>NUCLEOTIDE SEQUENCE [LARGE SCALE GENOMIC DNA]</scope>
    <source>
        <strain evidence="2 3">Stock d4-2</strain>
    </source>
</reference>
<dbReference type="RefSeq" id="XP_001457678.1">
    <property type="nucleotide sequence ID" value="XM_001457641.1"/>
</dbReference>
<accession>A0E4R4</accession>
<dbReference type="KEGG" id="ptm:GSPATT00023456001"/>
<dbReference type="EMBL" id="CT868658">
    <property type="protein sequence ID" value="CAK90281.1"/>
    <property type="molecule type" value="Genomic_DNA"/>
</dbReference>
<dbReference type="AlphaFoldDB" id="A0E4R4"/>
<feature type="compositionally biased region" description="Low complexity" evidence="1">
    <location>
        <begin position="1"/>
        <end position="14"/>
    </location>
</feature>
<evidence type="ECO:0000256" key="1">
    <source>
        <dbReference type="SAM" id="MobiDB-lite"/>
    </source>
</evidence>
<organism evidence="2 3">
    <name type="scientific">Paramecium tetraurelia</name>
    <dbReference type="NCBI Taxonomy" id="5888"/>
    <lineage>
        <taxon>Eukaryota</taxon>
        <taxon>Sar</taxon>
        <taxon>Alveolata</taxon>
        <taxon>Ciliophora</taxon>
        <taxon>Intramacronucleata</taxon>
        <taxon>Oligohymenophorea</taxon>
        <taxon>Peniculida</taxon>
        <taxon>Parameciidae</taxon>
        <taxon>Paramecium</taxon>
    </lineage>
</organism>
<evidence type="ECO:0008006" key="4">
    <source>
        <dbReference type="Google" id="ProtNLM"/>
    </source>
</evidence>
<keyword evidence="3" id="KW-1185">Reference proteome</keyword>
<dbReference type="GeneID" id="5043463"/>
<evidence type="ECO:0000313" key="3">
    <source>
        <dbReference type="Proteomes" id="UP000000600"/>
    </source>
</evidence>
<name>A0E4R4_PARTE</name>
<dbReference type="Proteomes" id="UP000000600">
    <property type="component" value="Unassembled WGS sequence"/>
</dbReference>
<dbReference type="OrthoDB" id="306588at2759"/>
<dbReference type="InParanoid" id="A0E4R4"/>
<gene>
    <name evidence="2" type="ORF">GSPATT00023456001</name>
</gene>
<feature type="region of interest" description="Disordered" evidence="1">
    <location>
        <begin position="1"/>
        <end position="25"/>
    </location>
</feature>